<sequence length="60" mass="6741">MQKPPFPGQELRYNITVANEKKTMLLVLPEIIAILSFTNNIVYNIGDSMYQKEAGVVAEV</sequence>
<dbReference type="Proteomes" id="UP001164929">
    <property type="component" value="Chromosome 14"/>
</dbReference>
<protein>
    <submittedName>
        <fullName evidence="1">Uncharacterized protein</fullName>
    </submittedName>
</protein>
<evidence type="ECO:0000313" key="1">
    <source>
        <dbReference type="EMBL" id="KAJ6972114.1"/>
    </source>
</evidence>
<keyword evidence="2" id="KW-1185">Reference proteome</keyword>
<accession>A0AAD6PY80</accession>
<organism evidence="1 2">
    <name type="scientific">Populus alba x Populus x berolinensis</name>
    <dbReference type="NCBI Taxonomy" id="444605"/>
    <lineage>
        <taxon>Eukaryota</taxon>
        <taxon>Viridiplantae</taxon>
        <taxon>Streptophyta</taxon>
        <taxon>Embryophyta</taxon>
        <taxon>Tracheophyta</taxon>
        <taxon>Spermatophyta</taxon>
        <taxon>Magnoliopsida</taxon>
        <taxon>eudicotyledons</taxon>
        <taxon>Gunneridae</taxon>
        <taxon>Pentapetalae</taxon>
        <taxon>rosids</taxon>
        <taxon>fabids</taxon>
        <taxon>Malpighiales</taxon>
        <taxon>Salicaceae</taxon>
        <taxon>Saliceae</taxon>
        <taxon>Populus</taxon>
    </lineage>
</organism>
<comment type="caution">
    <text evidence="1">The sequence shown here is derived from an EMBL/GenBank/DDBJ whole genome shotgun (WGS) entry which is preliminary data.</text>
</comment>
<dbReference type="EMBL" id="JAQIZT010000014">
    <property type="protein sequence ID" value="KAJ6972114.1"/>
    <property type="molecule type" value="Genomic_DNA"/>
</dbReference>
<proteinExistence type="predicted"/>
<gene>
    <name evidence="1" type="ORF">NC653_032633</name>
</gene>
<name>A0AAD6PY80_9ROSI</name>
<dbReference type="AlphaFoldDB" id="A0AAD6PY80"/>
<reference evidence="1" key="1">
    <citation type="journal article" date="2023" name="Mol. Ecol. Resour.">
        <title>Chromosome-level genome assembly of a triploid poplar Populus alba 'Berolinensis'.</title>
        <authorList>
            <person name="Chen S."/>
            <person name="Yu Y."/>
            <person name="Wang X."/>
            <person name="Wang S."/>
            <person name="Zhang T."/>
            <person name="Zhou Y."/>
            <person name="He R."/>
            <person name="Meng N."/>
            <person name="Wang Y."/>
            <person name="Liu W."/>
            <person name="Liu Z."/>
            <person name="Liu J."/>
            <person name="Guo Q."/>
            <person name="Huang H."/>
            <person name="Sederoff R.R."/>
            <person name="Wang G."/>
            <person name="Qu G."/>
            <person name="Chen S."/>
        </authorList>
    </citation>
    <scope>NUCLEOTIDE SEQUENCE</scope>
    <source>
        <strain evidence="1">SC-2020</strain>
    </source>
</reference>
<evidence type="ECO:0000313" key="2">
    <source>
        <dbReference type="Proteomes" id="UP001164929"/>
    </source>
</evidence>